<name>A0A6J4Q9L4_9BACT</name>
<accession>A0A6J4Q9L4</accession>
<feature type="non-terminal residue" evidence="1">
    <location>
        <position position="1"/>
    </location>
</feature>
<protein>
    <submittedName>
        <fullName evidence="1">Uncharacterized protein</fullName>
    </submittedName>
</protein>
<dbReference type="AlphaFoldDB" id="A0A6J4Q9L4"/>
<gene>
    <name evidence="1" type="ORF">AVDCRST_MAG64-3785</name>
</gene>
<proteinExistence type="predicted"/>
<organism evidence="1">
    <name type="scientific">uncultured Phycisphaerae bacterium</name>
    <dbReference type="NCBI Taxonomy" id="904963"/>
    <lineage>
        <taxon>Bacteria</taxon>
        <taxon>Pseudomonadati</taxon>
        <taxon>Planctomycetota</taxon>
        <taxon>Phycisphaerae</taxon>
        <taxon>environmental samples</taxon>
    </lineage>
</organism>
<sequence length="62" mass="6568">PGDPDEQVGAGKEILVLTPQGKRVPFGQVSPMSLALGKQLTFRRLHVAPVYKEVAERAVAGG</sequence>
<dbReference type="EMBL" id="CADCUQ010000875">
    <property type="protein sequence ID" value="CAA9435651.1"/>
    <property type="molecule type" value="Genomic_DNA"/>
</dbReference>
<reference evidence="1" key="1">
    <citation type="submission" date="2020-02" db="EMBL/GenBank/DDBJ databases">
        <authorList>
            <person name="Meier V. D."/>
        </authorList>
    </citation>
    <scope>NUCLEOTIDE SEQUENCE</scope>
    <source>
        <strain evidence="1">AVDCRST_MAG64</strain>
    </source>
</reference>
<evidence type="ECO:0000313" key="1">
    <source>
        <dbReference type="EMBL" id="CAA9435651.1"/>
    </source>
</evidence>